<feature type="region of interest" description="Disordered" evidence="1">
    <location>
        <begin position="95"/>
        <end position="150"/>
    </location>
</feature>
<dbReference type="InterPro" id="IPR006680">
    <property type="entry name" value="Amidohydro-rel"/>
</dbReference>
<dbReference type="Gene3D" id="3.20.20.140">
    <property type="entry name" value="Metal-dependent hydrolases"/>
    <property type="match status" value="1"/>
</dbReference>
<evidence type="ECO:0000259" key="2">
    <source>
        <dbReference type="Pfam" id="PF04909"/>
    </source>
</evidence>
<sequence length="526" mass="57280">MPRPDGLHLSNLAQNDAGDGLPLCIDAHCHIFNGQDIDIAGFLRGPVASDADPALQKFIRALAPVAADVVYAIAPSGKAEAEALANERRLEGGLEAPGAAGRAMRRRDRAQTEVIATPRAERSQETDHKQQYRQVRPEGSGLESPSLLTPAPNFSVEEVRSLLGRPAGGGLESPFSGGDGTFRLIKRLSSRRSDNAYWLAETFSASEPRVGVFMPVLDDFDRWLGCPNTRTTARDQVLVTERIAVASRGAILPLVGYNPWTDIEEDDASFLLVQEAIINRGFVGVKIYPPMGYLPYGNAALEPQENWPNLSSLRGFGAQLDANNLRLFNWCRDNDVPVMAHSSRSQGATADSAILAGPPGWRDALAACPGLKVCLAHFGGDNSFASKSNFEWARQFTELMQRPEGANLYADFSYFTGILDGDADIQKQVRQALTSSVADRFMYGSDWHLLIREQGVGAYATDLAALVRGIGDEAQANRLLRSLFFESALSLYGLRAGGATRNRLEAFYRRHGVENVAWMEIIDAAA</sequence>
<organism evidence="3">
    <name type="scientific">metagenome</name>
    <dbReference type="NCBI Taxonomy" id="256318"/>
    <lineage>
        <taxon>unclassified sequences</taxon>
        <taxon>metagenomes</taxon>
    </lineage>
</organism>
<reference evidence="3" key="1">
    <citation type="submission" date="2018-07" db="EMBL/GenBank/DDBJ databases">
        <authorList>
            <person name="Quirk P.G."/>
            <person name="Krulwich T.A."/>
        </authorList>
    </citation>
    <scope>NUCLEOTIDE SEQUENCE</scope>
</reference>
<proteinExistence type="predicted"/>
<dbReference type="Pfam" id="PF04909">
    <property type="entry name" value="Amidohydro_2"/>
    <property type="match status" value="1"/>
</dbReference>
<feature type="domain" description="Amidohydrolase-related" evidence="2">
    <location>
        <begin position="274"/>
        <end position="461"/>
    </location>
</feature>
<accession>A0A380TB67</accession>
<dbReference type="AlphaFoldDB" id="A0A380TB67"/>
<gene>
    <name evidence="3" type="ORF">DF3PB_140024</name>
</gene>
<dbReference type="InterPro" id="IPR032466">
    <property type="entry name" value="Metal_Hydrolase"/>
</dbReference>
<protein>
    <recommendedName>
        <fullName evidence="2">Amidohydrolase-related domain-containing protein</fullName>
    </recommendedName>
</protein>
<evidence type="ECO:0000313" key="3">
    <source>
        <dbReference type="EMBL" id="SUS04693.1"/>
    </source>
</evidence>
<dbReference type="SUPFAM" id="SSF51556">
    <property type="entry name" value="Metallo-dependent hydrolases"/>
    <property type="match status" value="1"/>
</dbReference>
<feature type="compositionally biased region" description="Basic and acidic residues" evidence="1">
    <location>
        <begin position="119"/>
        <end position="130"/>
    </location>
</feature>
<dbReference type="EMBL" id="UIDG01000046">
    <property type="protein sequence ID" value="SUS04693.1"/>
    <property type="molecule type" value="Genomic_DNA"/>
</dbReference>
<name>A0A380TB67_9ZZZZ</name>
<dbReference type="GO" id="GO:0016787">
    <property type="term" value="F:hydrolase activity"/>
    <property type="evidence" value="ECO:0007669"/>
    <property type="project" value="InterPro"/>
</dbReference>
<evidence type="ECO:0000256" key="1">
    <source>
        <dbReference type="SAM" id="MobiDB-lite"/>
    </source>
</evidence>